<accession>A0A7J0F3S2</accession>
<protein>
    <submittedName>
        <fullName evidence="1">Uncharacterized protein</fullName>
    </submittedName>
</protein>
<sequence length="265" mass="29397">MYQSFEDHIDPLSCPGLEIDQVFLLLFELSLALGGVPVGNRIEHQVFPKPLSKSQSELVARHCQCLGALFDLIVHFPGIQSFDFSREWSLILSYDFPLLDASCANHQACRNLLAFVCRALAIDFIAQVPFSISLALSASKIGEKIEDRHRRWSYDCMGSSDLLSIWPATPCLRAQEYAWLDACRVNERVTDPAMPLQHGCSGGHSSMVVTAPSSGTEGFQAHSVTTIGRDLRLSKASCSMVFALSSGVRDHRARFVMAAYRRFLP</sequence>
<dbReference type="EMBL" id="BJWL01000008">
    <property type="protein sequence ID" value="GFY92889.1"/>
    <property type="molecule type" value="Genomic_DNA"/>
</dbReference>
<comment type="caution">
    <text evidence="1">The sequence shown here is derived from an EMBL/GenBank/DDBJ whole genome shotgun (WGS) entry which is preliminary data.</text>
</comment>
<organism evidence="1 2">
    <name type="scientific">Actinidia rufa</name>
    <dbReference type="NCBI Taxonomy" id="165716"/>
    <lineage>
        <taxon>Eukaryota</taxon>
        <taxon>Viridiplantae</taxon>
        <taxon>Streptophyta</taxon>
        <taxon>Embryophyta</taxon>
        <taxon>Tracheophyta</taxon>
        <taxon>Spermatophyta</taxon>
        <taxon>Magnoliopsida</taxon>
        <taxon>eudicotyledons</taxon>
        <taxon>Gunneridae</taxon>
        <taxon>Pentapetalae</taxon>
        <taxon>asterids</taxon>
        <taxon>Ericales</taxon>
        <taxon>Actinidiaceae</taxon>
        <taxon>Actinidia</taxon>
    </lineage>
</organism>
<evidence type="ECO:0000313" key="1">
    <source>
        <dbReference type="EMBL" id="GFY92889.1"/>
    </source>
</evidence>
<reference evidence="1 2" key="1">
    <citation type="submission" date="2019-07" db="EMBL/GenBank/DDBJ databases">
        <title>De Novo Assembly of kiwifruit Actinidia rufa.</title>
        <authorList>
            <person name="Sugita-Konishi S."/>
            <person name="Sato K."/>
            <person name="Mori E."/>
            <person name="Abe Y."/>
            <person name="Kisaki G."/>
            <person name="Hamano K."/>
            <person name="Suezawa K."/>
            <person name="Otani M."/>
            <person name="Fukuda T."/>
            <person name="Manabe T."/>
            <person name="Gomi K."/>
            <person name="Tabuchi M."/>
            <person name="Akimitsu K."/>
            <person name="Kataoka I."/>
        </authorList>
    </citation>
    <scope>NUCLEOTIDE SEQUENCE [LARGE SCALE GENOMIC DNA]</scope>
    <source>
        <strain evidence="2">cv. Fuchu</strain>
    </source>
</reference>
<evidence type="ECO:0000313" key="2">
    <source>
        <dbReference type="Proteomes" id="UP000585474"/>
    </source>
</evidence>
<keyword evidence="2" id="KW-1185">Reference proteome</keyword>
<dbReference type="AlphaFoldDB" id="A0A7J0F3S2"/>
<dbReference type="Proteomes" id="UP000585474">
    <property type="component" value="Unassembled WGS sequence"/>
</dbReference>
<name>A0A7J0F3S2_9ERIC</name>
<proteinExistence type="predicted"/>
<gene>
    <name evidence="1" type="ORF">Acr_08g0012850</name>
</gene>